<feature type="domain" description="DCUN1" evidence="2">
    <location>
        <begin position="63"/>
        <end position="260"/>
    </location>
</feature>
<dbReference type="GO" id="GO:0031624">
    <property type="term" value="F:ubiquitin conjugating enzyme binding"/>
    <property type="evidence" value="ECO:0007669"/>
    <property type="project" value="TreeGrafter"/>
</dbReference>
<gene>
    <name evidence="3" type="ORF">CANARDRAFT_9760</name>
</gene>
<dbReference type="PANTHER" id="PTHR12281">
    <property type="entry name" value="RP42 RELATED"/>
    <property type="match status" value="1"/>
</dbReference>
<evidence type="ECO:0000256" key="1">
    <source>
        <dbReference type="RuleBase" id="RU410713"/>
    </source>
</evidence>
<evidence type="ECO:0000313" key="3">
    <source>
        <dbReference type="EMBL" id="ODV83360.1"/>
    </source>
</evidence>
<dbReference type="Pfam" id="PF03556">
    <property type="entry name" value="Cullin_binding"/>
    <property type="match status" value="1"/>
</dbReference>
<dbReference type="GO" id="GO:0000151">
    <property type="term" value="C:ubiquitin ligase complex"/>
    <property type="evidence" value="ECO:0007669"/>
    <property type="project" value="TreeGrafter"/>
</dbReference>
<sequence>MAPSQSSQVKKFLEFTKSTNAEVANFFLKRCSNQVMAAINDYYNNSHLAQKFNKESSSELSLEIDPRLELLFDKYKDPSPDGLGKPFIGIDGTIAYLADLGYEPEDIAVLSLAEFLESPSVGVFKKDAFLKNWTRQGCITLEQMRDFIESQLKVKLKTDPEYFKKIYSFTYKFILEPKEKNVPYETAIDYWRLMIPIEYEKELNTFIEFVETESKASINKDQWNMLPPFLKHYKSDPKMETYDENQSWPVLMDEFVEWLADKGKI</sequence>
<organism evidence="3 4">
    <name type="scientific">[Candida] arabinofermentans NRRL YB-2248</name>
    <dbReference type="NCBI Taxonomy" id="983967"/>
    <lineage>
        <taxon>Eukaryota</taxon>
        <taxon>Fungi</taxon>
        <taxon>Dikarya</taxon>
        <taxon>Ascomycota</taxon>
        <taxon>Saccharomycotina</taxon>
        <taxon>Pichiomycetes</taxon>
        <taxon>Pichiales</taxon>
        <taxon>Pichiaceae</taxon>
        <taxon>Ogataea</taxon>
        <taxon>Ogataea/Candida clade</taxon>
    </lineage>
</organism>
<dbReference type="STRING" id="983967.A0A1E4SV05"/>
<keyword evidence="4" id="KW-1185">Reference proteome</keyword>
<dbReference type="GO" id="GO:0097602">
    <property type="term" value="F:cullin family protein binding"/>
    <property type="evidence" value="ECO:0007669"/>
    <property type="project" value="TreeGrafter"/>
</dbReference>
<dbReference type="InterPro" id="IPR005176">
    <property type="entry name" value="PONY_dom"/>
</dbReference>
<dbReference type="Gene3D" id="1.10.238.200">
    <property type="entry name" value="Cullin, PONY binding domain"/>
    <property type="match status" value="1"/>
</dbReference>
<accession>A0A1E4SV05</accession>
<protein>
    <recommendedName>
        <fullName evidence="1">Defective in cullin neddylation protein</fullName>
    </recommendedName>
</protein>
<dbReference type="GO" id="GO:0032182">
    <property type="term" value="F:ubiquitin-like protein binding"/>
    <property type="evidence" value="ECO:0007669"/>
    <property type="project" value="TreeGrafter"/>
</dbReference>
<dbReference type="GO" id="GO:0045116">
    <property type="term" value="P:protein neddylation"/>
    <property type="evidence" value="ECO:0007669"/>
    <property type="project" value="TreeGrafter"/>
</dbReference>
<dbReference type="Gene3D" id="1.10.8.10">
    <property type="entry name" value="DNA helicase RuvA subunit, C-terminal domain"/>
    <property type="match status" value="1"/>
</dbReference>
<dbReference type="AlphaFoldDB" id="A0A1E4SV05"/>
<dbReference type="Gene3D" id="1.10.238.10">
    <property type="entry name" value="EF-hand"/>
    <property type="match status" value="1"/>
</dbReference>
<dbReference type="Pfam" id="PF14555">
    <property type="entry name" value="UBA_4"/>
    <property type="match status" value="1"/>
</dbReference>
<dbReference type="InterPro" id="IPR014764">
    <property type="entry name" value="DCN-prot"/>
</dbReference>
<evidence type="ECO:0000313" key="4">
    <source>
        <dbReference type="Proteomes" id="UP000094801"/>
    </source>
</evidence>
<comment type="function">
    <text evidence="1">Neddylation of cullins play an essential role in the regulation of SCF-type complexes activity.</text>
</comment>
<proteinExistence type="predicted"/>
<name>A0A1E4SV05_9ASCO</name>
<reference evidence="4" key="1">
    <citation type="submission" date="2016-04" db="EMBL/GenBank/DDBJ databases">
        <title>Comparative genomics of biotechnologically important yeasts.</title>
        <authorList>
            <consortium name="DOE Joint Genome Institute"/>
            <person name="Riley R."/>
            <person name="Haridas S."/>
            <person name="Wolfe K.H."/>
            <person name="Lopes M.R."/>
            <person name="Hittinger C.T."/>
            <person name="Goker M."/>
            <person name="Salamov A."/>
            <person name="Wisecaver J."/>
            <person name="Long T.M."/>
            <person name="Aerts A.L."/>
            <person name="Barry K."/>
            <person name="Choi C."/>
            <person name="Clum A."/>
            <person name="Coughlan A.Y."/>
            <person name="Deshpande S."/>
            <person name="Douglass A.P."/>
            <person name="Hanson S.J."/>
            <person name="Klenk H.-P."/>
            <person name="Labutti K."/>
            <person name="Lapidus A."/>
            <person name="Lindquist E."/>
            <person name="Lipzen A."/>
            <person name="Meier-Kolthoff J.P."/>
            <person name="Ohm R.A."/>
            <person name="Otillar R.P."/>
            <person name="Pangilinan J."/>
            <person name="Peng Y."/>
            <person name="Rokas A."/>
            <person name="Rosa C.A."/>
            <person name="Scheuner C."/>
            <person name="Sibirny A.A."/>
            <person name="Slot J.C."/>
            <person name="Stielow J.B."/>
            <person name="Sun H."/>
            <person name="Kurtzman C.P."/>
            <person name="Blackwell M."/>
            <person name="Grigoriev I.V."/>
            <person name="Jeffries T.W."/>
        </authorList>
    </citation>
    <scope>NUCLEOTIDE SEQUENCE [LARGE SCALE GENOMIC DNA]</scope>
    <source>
        <strain evidence="4">NRRL YB-2248</strain>
    </source>
</reference>
<dbReference type="OrthoDB" id="27198at2759"/>
<dbReference type="PROSITE" id="PS51229">
    <property type="entry name" value="DCUN1"/>
    <property type="match status" value="1"/>
</dbReference>
<dbReference type="PANTHER" id="PTHR12281:SF31">
    <property type="entry name" value="DCN1-LIKE PROTEIN 3"/>
    <property type="match status" value="1"/>
</dbReference>
<dbReference type="InterPro" id="IPR042460">
    <property type="entry name" value="DCN1-like_PONY"/>
</dbReference>
<evidence type="ECO:0000259" key="2">
    <source>
        <dbReference type="PROSITE" id="PS51229"/>
    </source>
</evidence>
<dbReference type="EMBL" id="KV453865">
    <property type="protein sequence ID" value="ODV83360.1"/>
    <property type="molecule type" value="Genomic_DNA"/>
</dbReference>
<dbReference type="Proteomes" id="UP000094801">
    <property type="component" value="Unassembled WGS sequence"/>
</dbReference>